<evidence type="ECO:0000313" key="3">
    <source>
        <dbReference type="EMBL" id="MEU9577666.1"/>
    </source>
</evidence>
<dbReference type="Proteomes" id="UP001551584">
    <property type="component" value="Unassembled WGS sequence"/>
</dbReference>
<proteinExistence type="predicted"/>
<feature type="transmembrane region" description="Helical" evidence="2">
    <location>
        <begin position="168"/>
        <end position="185"/>
    </location>
</feature>
<keyword evidence="4" id="KW-1185">Reference proteome</keyword>
<feature type="transmembrane region" description="Helical" evidence="2">
    <location>
        <begin position="114"/>
        <end position="136"/>
    </location>
</feature>
<reference evidence="3 4" key="1">
    <citation type="submission" date="2024-06" db="EMBL/GenBank/DDBJ databases">
        <title>The Natural Products Discovery Center: Release of the First 8490 Sequenced Strains for Exploring Actinobacteria Biosynthetic Diversity.</title>
        <authorList>
            <person name="Kalkreuter E."/>
            <person name="Kautsar S.A."/>
            <person name="Yang D."/>
            <person name="Bader C.D."/>
            <person name="Teijaro C.N."/>
            <person name="Fluegel L."/>
            <person name="Davis C.M."/>
            <person name="Simpson J.R."/>
            <person name="Lauterbach L."/>
            <person name="Steele A.D."/>
            <person name="Gui C."/>
            <person name="Meng S."/>
            <person name="Li G."/>
            <person name="Viehrig K."/>
            <person name="Ye F."/>
            <person name="Su P."/>
            <person name="Kiefer A.F."/>
            <person name="Nichols A."/>
            <person name="Cepeda A.J."/>
            <person name="Yan W."/>
            <person name="Fan B."/>
            <person name="Jiang Y."/>
            <person name="Adhikari A."/>
            <person name="Zheng C.-J."/>
            <person name="Schuster L."/>
            <person name="Cowan T.M."/>
            <person name="Smanski M.J."/>
            <person name="Chevrette M.G."/>
            <person name="De Carvalho L.P.S."/>
            <person name="Shen B."/>
        </authorList>
    </citation>
    <scope>NUCLEOTIDE SEQUENCE [LARGE SCALE GENOMIC DNA]</scope>
    <source>
        <strain evidence="3 4">NPDC048117</strain>
    </source>
</reference>
<gene>
    <name evidence="3" type="ORF">AB0D95_10430</name>
</gene>
<keyword evidence="2" id="KW-0812">Transmembrane</keyword>
<feature type="region of interest" description="Disordered" evidence="1">
    <location>
        <begin position="1"/>
        <end position="36"/>
    </location>
</feature>
<evidence type="ECO:0000313" key="4">
    <source>
        <dbReference type="Proteomes" id="UP001551584"/>
    </source>
</evidence>
<feature type="transmembrane region" description="Helical" evidence="2">
    <location>
        <begin position="57"/>
        <end position="80"/>
    </location>
</feature>
<name>A0ABV3EN98_9ACTN</name>
<feature type="transmembrane region" description="Helical" evidence="2">
    <location>
        <begin position="86"/>
        <end position="102"/>
    </location>
</feature>
<organism evidence="3 4">
    <name type="scientific">Streptomyces chilikensis</name>
    <dbReference type="NCBI Taxonomy" id="1194079"/>
    <lineage>
        <taxon>Bacteria</taxon>
        <taxon>Bacillati</taxon>
        <taxon>Actinomycetota</taxon>
        <taxon>Actinomycetes</taxon>
        <taxon>Kitasatosporales</taxon>
        <taxon>Streptomycetaceae</taxon>
        <taxon>Streptomyces</taxon>
    </lineage>
</organism>
<evidence type="ECO:0000256" key="2">
    <source>
        <dbReference type="SAM" id="Phobius"/>
    </source>
</evidence>
<protein>
    <recommendedName>
        <fullName evidence="5">Integral membrane protein</fullName>
    </recommendedName>
</protein>
<feature type="compositionally biased region" description="Low complexity" evidence="1">
    <location>
        <begin position="27"/>
        <end position="36"/>
    </location>
</feature>
<keyword evidence="2" id="KW-1133">Transmembrane helix</keyword>
<comment type="caution">
    <text evidence="3">The sequence shown here is derived from an EMBL/GenBank/DDBJ whole genome shotgun (WGS) entry which is preliminary data.</text>
</comment>
<evidence type="ECO:0008006" key="5">
    <source>
        <dbReference type="Google" id="ProtNLM"/>
    </source>
</evidence>
<keyword evidence="2" id="KW-0472">Membrane</keyword>
<accession>A0ABV3EN98</accession>
<sequence length="191" mass="18802">MTHPTPPQQPAEGNPYATAPGVPPQGAPQNAPQGYPGAPAPAYGAPAMPVLPSGGKLALGAVAGLVAALVAAVVYGMILGKAEVEIGYAAVGVGALVGLVAGKTGGGNPVTGSIAAIISLGAVYLGQLIGISVLFADSPLVAPDITFLQVLTENFSLVQETWSESMDLMSLLFIALGGVAAFGVSKKVGND</sequence>
<dbReference type="RefSeq" id="WP_359271006.1">
    <property type="nucleotide sequence ID" value="NZ_JBEZNA010000017.1"/>
</dbReference>
<dbReference type="EMBL" id="JBEZNA010000017">
    <property type="protein sequence ID" value="MEU9577666.1"/>
    <property type="molecule type" value="Genomic_DNA"/>
</dbReference>
<evidence type="ECO:0000256" key="1">
    <source>
        <dbReference type="SAM" id="MobiDB-lite"/>
    </source>
</evidence>